<accession>A0A2A7MX16</accession>
<name>A0A2A7MX16_MYCAG</name>
<comment type="caution">
    <text evidence="4">The sequence shown here is derived from an EMBL/GenBank/DDBJ whole genome shotgun (WGS) entry which is preliminary data.</text>
</comment>
<reference evidence="4 5" key="1">
    <citation type="submission" date="2017-10" db="EMBL/GenBank/DDBJ databases">
        <title>The new phylogeny of genus Mycobacterium.</title>
        <authorList>
            <person name="Tortoli E."/>
            <person name="Trovato A."/>
            <person name="Cirillo D.M."/>
        </authorList>
    </citation>
    <scope>NUCLEOTIDE SEQUENCE [LARGE SCALE GENOMIC DNA]</scope>
    <source>
        <strain evidence="4 5">CCUG37673</strain>
    </source>
</reference>
<dbReference type="InterPro" id="IPR050109">
    <property type="entry name" value="HTH-type_TetR-like_transc_reg"/>
</dbReference>
<evidence type="ECO:0000256" key="2">
    <source>
        <dbReference type="PROSITE-ProRule" id="PRU00335"/>
    </source>
</evidence>
<dbReference type="InterPro" id="IPR009057">
    <property type="entry name" value="Homeodomain-like_sf"/>
</dbReference>
<dbReference type="Pfam" id="PF17940">
    <property type="entry name" value="TetR_C_31"/>
    <property type="match status" value="1"/>
</dbReference>
<dbReference type="AlphaFoldDB" id="A0A2A7MX16"/>
<dbReference type="GO" id="GO:0003700">
    <property type="term" value="F:DNA-binding transcription factor activity"/>
    <property type="evidence" value="ECO:0007669"/>
    <property type="project" value="TreeGrafter"/>
</dbReference>
<dbReference type="PRINTS" id="PR00455">
    <property type="entry name" value="HTHTETR"/>
</dbReference>
<dbReference type="SUPFAM" id="SSF46689">
    <property type="entry name" value="Homeodomain-like"/>
    <property type="match status" value="1"/>
</dbReference>
<dbReference type="InterPro" id="IPR041583">
    <property type="entry name" value="TetR_C_31"/>
</dbReference>
<gene>
    <name evidence="4" type="ORF">CQY20_20180</name>
</gene>
<keyword evidence="5" id="KW-1185">Reference proteome</keyword>
<feature type="domain" description="HTH tetR-type" evidence="3">
    <location>
        <begin position="10"/>
        <end position="70"/>
    </location>
</feature>
<evidence type="ECO:0000256" key="1">
    <source>
        <dbReference type="ARBA" id="ARBA00023125"/>
    </source>
</evidence>
<dbReference type="EMBL" id="PDCP01000038">
    <property type="protein sequence ID" value="PEG36053.1"/>
    <property type="molecule type" value="Genomic_DNA"/>
</dbReference>
<dbReference type="Proteomes" id="UP000220914">
    <property type="component" value="Unassembled WGS sequence"/>
</dbReference>
<dbReference type="InterPro" id="IPR001647">
    <property type="entry name" value="HTH_TetR"/>
</dbReference>
<evidence type="ECO:0000313" key="5">
    <source>
        <dbReference type="Proteomes" id="UP000220914"/>
    </source>
</evidence>
<dbReference type="Gene3D" id="1.10.357.10">
    <property type="entry name" value="Tetracycline Repressor, domain 2"/>
    <property type="match status" value="1"/>
</dbReference>
<keyword evidence="1 2" id="KW-0238">DNA-binding</keyword>
<dbReference type="PROSITE" id="PS50977">
    <property type="entry name" value="HTH_TETR_2"/>
    <property type="match status" value="1"/>
</dbReference>
<dbReference type="OrthoDB" id="6929199at2"/>
<evidence type="ECO:0000313" key="4">
    <source>
        <dbReference type="EMBL" id="PEG36053.1"/>
    </source>
</evidence>
<feature type="DNA-binding region" description="H-T-H motif" evidence="2">
    <location>
        <begin position="33"/>
        <end position="52"/>
    </location>
</feature>
<proteinExistence type="predicted"/>
<dbReference type="PANTHER" id="PTHR30055:SF231">
    <property type="entry name" value="TRANSCRIPTIONAL REGULATORY PROTEIN (PROBABLY DEOR-FAMILY)-RELATED"/>
    <property type="match status" value="1"/>
</dbReference>
<organism evidence="4 5">
    <name type="scientific">Mycolicibacterium agri</name>
    <name type="common">Mycobacterium agri</name>
    <dbReference type="NCBI Taxonomy" id="36811"/>
    <lineage>
        <taxon>Bacteria</taxon>
        <taxon>Bacillati</taxon>
        <taxon>Actinomycetota</taxon>
        <taxon>Actinomycetes</taxon>
        <taxon>Mycobacteriales</taxon>
        <taxon>Mycobacteriaceae</taxon>
        <taxon>Mycolicibacterium</taxon>
    </lineage>
</organism>
<sequence length="213" mass="22831">MTAAVTPKGVRRQYALVSAAAELLCEGGFDAVRHRAVARRAGLPLAATTYYFSSLDDLIVKAVEHVGALEAQQLRERVASLSRRRRGAEATVDVLVDLLVGDDPDTQVSEQLISRYERYIACARQPALREVQRRILQQRTDAVVKVVERCGRSVRAELVPALVCAVDGAVVAALIDDGDGPRSAARATLIDVIDVLAPLLTPIPTPVLTAASG</sequence>
<evidence type="ECO:0000259" key="3">
    <source>
        <dbReference type="PROSITE" id="PS50977"/>
    </source>
</evidence>
<dbReference type="Pfam" id="PF00440">
    <property type="entry name" value="TetR_N"/>
    <property type="match status" value="1"/>
</dbReference>
<dbReference type="GO" id="GO:0000976">
    <property type="term" value="F:transcription cis-regulatory region binding"/>
    <property type="evidence" value="ECO:0007669"/>
    <property type="project" value="TreeGrafter"/>
</dbReference>
<protein>
    <submittedName>
        <fullName evidence="4">TetR family transcriptional regulator</fullName>
    </submittedName>
</protein>
<dbReference type="PANTHER" id="PTHR30055">
    <property type="entry name" value="HTH-TYPE TRANSCRIPTIONAL REGULATOR RUTR"/>
    <property type="match status" value="1"/>
</dbReference>